<dbReference type="GO" id="GO:0080031">
    <property type="term" value="F:methyl salicylate esterase activity"/>
    <property type="evidence" value="ECO:0007669"/>
    <property type="project" value="TreeGrafter"/>
</dbReference>
<dbReference type="GO" id="GO:0009696">
    <property type="term" value="P:salicylic acid metabolic process"/>
    <property type="evidence" value="ECO:0007669"/>
    <property type="project" value="TreeGrafter"/>
</dbReference>
<dbReference type="Pfam" id="PF12697">
    <property type="entry name" value="Abhydrolase_6"/>
    <property type="match status" value="1"/>
</dbReference>
<evidence type="ECO:0000313" key="3">
    <source>
        <dbReference type="EMBL" id="KAK3222927.1"/>
    </source>
</evidence>
<dbReference type="PANTHER" id="PTHR10992:SF943">
    <property type="entry name" value="METHYLESTERASE 10"/>
    <property type="match status" value="1"/>
</dbReference>
<dbReference type="Proteomes" id="UP001281410">
    <property type="component" value="Unassembled WGS sequence"/>
</dbReference>
<evidence type="ECO:0000259" key="2">
    <source>
        <dbReference type="Pfam" id="PF12697"/>
    </source>
</evidence>
<dbReference type="InterPro" id="IPR000073">
    <property type="entry name" value="AB_hydrolase_1"/>
</dbReference>
<dbReference type="EMBL" id="JANJYJ010000003">
    <property type="protein sequence ID" value="KAK3222927.1"/>
    <property type="molecule type" value="Genomic_DNA"/>
</dbReference>
<accession>A0AAE0AST3</accession>
<gene>
    <name evidence="3" type="ORF">Dsin_009952</name>
</gene>
<comment type="caution">
    <text evidence="3">The sequence shown here is derived from an EMBL/GenBank/DDBJ whole genome shotgun (WGS) entry which is preliminary data.</text>
</comment>
<organism evidence="3 4">
    <name type="scientific">Dipteronia sinensis</name>
    <dbReference type="NCBI Taxonomy" id="43782"/>
    <lineage>
        <taxon>Eukaryota</taxon>
        <taxon>Viridiplantae</taxon>
        <taxon>Streptophyta</taxon>
        <taxon>Embryophyta</taxon>
        <taxon>Tracheophyta</taxon>
        <taxon>Spermatophyta</taxon>
        <taxon>Magnoliopsida</taxon>
        <taxon>eudicotyledons</taxon>
        <taxon>Gunneridae</taxon>
        <taxon>Pentapetalae</taxon>
        <taxon>rosids</taxon>
        <taxon>malvids</taxon>
        <taxon>Sapindales</taxon>
        <taxon>Sapindaceae</taxon>
        <taxon>Hippocastanoideae</taxon>
        <taxon>Acereae</taxon>
        <taxon>Dipteronia</taxon>
    </lineage>
</organism>
<name>A0AAE0AST3_9ROSI</name>
<dbReference type="AlphaFoldDB" id="A0AAE0AST3"/>
<dbReference type="Gene3D" id="3.40.50.1820">
    <property type="entry name" value="alpha/beta hydrolase"/>
    <property type="match status" value="1"/>
</dbReference>
<feature type="region of interest" description="Disordered" evidence="1">
    <location>
        <begin position="1"/>
        <end position="23"/>
    </location>
</feature>
<dbReference type="FunFam" id="3.40.50.1820:FF:000051">
    <property type="entry name" value="(S)-hydroxynitrile lyase"/>
    <property type="match status" value="1"/>
</dbReference>
<dbReference type="GO" id="GO:0080030">
    <property type="term" value="F:methyl indole-3-acetate esterase activity"/>
    <property type="evidence" value="ECO:0007669"/>
    <property type="project" value="TreeGrafter"/>
</dbReference>
<keyword evidence="4" id="KW-1185">Reference proteome</keyword>
<evidence type="ECO:0000256" key="1">
    <source>
        <dbReference type="SAM" id="MobiDB-lite"/>
    </source>
</evidence>
<reference evidence="3" key="1">
    <citation type="journal article" date="2023" name="Plant J.">
        <title>Genome sequences and population genomics provide insights into the demographic history, inbreeding, and mutation load of two 'living fossil' tree species of Dipteronia.</title>
        <authorList>
            <person name="Feng Y."/>
            <person name="Comes H.P."/>
            <person name="Chen J."/>
            <person name="Zhu S."/>
            <person name="Lu R."/>
            <person name="Zhang X."/>
            <person name="Li P."/>
            <person name="Qiu J."/>
            <person name="Olsen K.M."/>
            <person name="Qiu Y."/>
        </authorList>
    </citation>
    <scope>NUCLEOTIDE SEQUENCE</scope>
    <source>
        <strain evidence="3">NBL</strain>
    </source>
</reference>
<dbReference type="GO" id="GO:0080032">
    <property type="term" value="F:methyl jasmonate esterase activity"/>
    <property type="evidence" value="ECO:0007669"/>
    <property type="project" value="TreeGrafter"/>
</dbReference>
<dbReference type="InterPro" id="IPR029058">
    <property type="entry name" value="AB_hydrolase_fold"/>
</dbReference>
<dbReference type="SUPFAM" id="SSF53474">
    <property type="entry name" value="alpha/beta-Hydrolases"/>
    <property type="match status" value="1"/>
</dbReference>
<evidence type="ECO:0000313" key="4">
    <source>
        <dbReference type="Proteomes" id="UP001281410"/>
    </source>
</evidence>
<dbReference type="InterPro" id="IPR045889">
    <property type="entry name" value="MES/HNL"/>
</dbReference>
<dbReference type="GO" id="GO:0009694">
    <property type="term" value="P:jasmonic acid metabolic process"/>
    <property type="evidence" value="ECO:0007669"/>
    <property type="project" value="TreeGrafter"/>
</dbReference>
<sequence>MHYKDRDRQRQRGRESKPGMGNQDEKKHFILVHGACHGAWCWYKVLTLLESSGHRVTAIDLGASGVNPKRLDEIASVSDYVQPLMDLMASLSQEDDQKVVLVSHSYGGLCTSLAMEKFPEKISVSVFVSAYMPHYNSPPATLIQQFFNSTPVESLLDSQFTFENGLEKPPTSALFGPKYLKTIVYKHCSLEDLELGKMLVRPTGLFVEDFSKEGMLTKEKFGSVDRVFVFCKEDEVVTEEFQQMMIDNYHPKETKIVDGAGHMVMFSKPRQLCQILEDVANKYH</sequence>
<dbReference type="PANTHER" id="PTHR10992">
    <property type="entry name" value="METHYLESTERASE FAMILY MEMBER"/>
    <property type="match status" value="1"/>
</dbReference>
<protein>
    <recommendedName>
        <fullName evidence="2">AB hydrolase-1 domain-containing protein</fullName>
    </recommendedName>
</protein>
<feature type="domain" description="AB hydrolase-1" evidence="2">
    <location>
        <begin position="30"/>
        <end position="273"/>
    </location>
</feature>
<proteinExistence type="predicted"/>